<dbReference type="EnsemblPlants" id="AUR62008819-RA">
    <property type="protein sequence ID" value="AUR62008819-RA:cds"/>
    <property type="gene ID" value="AUR62008819"/>
</dbReference>
<gene>
    <name evidence="3" type="primary">LOC110727693</name>
</gene>
<dbReference type="Gramene" id="AUR62008819-RA">
    <property type="protein sequence ID" value="AUR62008819-RA:cds"/>
    <property type="gene ID" value="AUR62008819"/>
</dbReference>
<keyword evidence="2" id="KW-0520">NAD</keyword>
<reference evidence="3" key="1">
    <citation type="journal article" date="2017" name="Nature">
        <title>The genome of Chenopodium quinoa.</title>
        <authorList>
            <person name="Jarvis D.E."/>
            <person name="Ho Y.S."/>
            <person name="Lightfoot D.J."/>
            <person name="Schmoeckel S.M."/>
            <person name="Li B."/>
            <person name="Borm T.J.A."/>
            <person name="Ohyanagi H."/>
            <person name="Mineta K."/>
            <person name="Michell C.T."/>
            <person name="Saber N."/>
            <person name="Kharbatia N.M."/>
            <person name="Rupper R.R."/>
            <person name="Sharp A.R."/>
            <person name="Dally N."/>
            <person name="Boughton B.A."/>
            <person name="Woo Y.H."/>
            <person name="Gao G."/>
            <person name="Schijlen E.G.W.M."/>
            <person name="Guo X."/>
            <person name="Momin A.A."/>
            <person name="Negrao S."/>
            <person name="Al-Babili S."/>
            <person name="Gehring C."/>
            <person name="Roessner U."/>
            <person name="Jung C."/>
            <person name="Murphy K."/>
            <person name="Arold S.T."/>
            <person name="Gojobori T."/>
            <person name="van der Linden C.G."/>
            <person name="van Loo E.N."/>
            <person name="Jellen E.N."/>
            <person name="Maughan P.J."/>
            <person name="Tester M."/>
        </authorList>
    </citation>
    <scope>NUCLEOTIDE SEQUENCE [LARGE SCALE GENOMIC DNA]</scope>
    <source>
        <strain evidence="3">cv. PI 614886</strain>
    </source>
</reference>
<dbReference type="AlphaFoldDB" id="A0A803LAD0"/>
<proteinExistence type="predicted"/>
<dbReference type="PANTHER" id="PTHR13871">
    <property type="entry name" value="THIOREDOXIN"/>
    <property type="match status" value="1"/>
</dbReference>
<accession>A0A803LAD0</accession>
<keyword evidence="1" id="KW-0560">Oxidoreductase</keyword>
<organism evidence="3 4">
    <name type="scientific">Chenopodium quinoa</name>
    <name type="common">Quinoa</name>
    <dbReference type="NCBI Taxonomy" id="63459"/>
    <lineage>
        <taxon>Eukaryota</taxon>
        <taxon>Viridiplantae</taxon>
        <taxon>Streptophyta</taxon>
        <taxon>Embryophyta</taxon>
        <taxon>Tracheophyta</taxon>
        <taxon>Spermatophyta</taxon>
        <taxon>Magnoliopsida</taxon>
        <taxon>eudicotyledons</taxon>
        <taxon>Gunneridae</taxon>
        <taxon>Pentapetalae</taxon>
        <taxon>Caryophyllales</taxon>
        <taxon>Chenopodiaceae</taxon>
        <taxon>Chenopodioideae</taxon>
        <taxon>Atripliceae</taxon>
        <taxon>Chenopodium</taxon>
    </lineage>
</organism>
<dbReference type="Proteomes" id="UP000596660">
    <property type="component" value="Unplaced"/>
</dbReference>
<dbReference type="PANTHER" id="PTHR13871:SF96">
    <property type="entry name" value="THIOREDOXIN DOMAIN-CONTAINING PROTEIN"/>
    <property type="match status" value="1"/>
</dbReference>
<sequence length="364" mass="42110">MCGYPILLWDHGADAFPYTFEKLQELRANDWPIWETPSTSTFEGLLGCSPSDFVYKNNTAGDCEQVTISELTEKVVALYLTGFDSFIPTLHKVYEHCRAQNLAFEIVLVYMPFDDCLDPDIYNAKVDSVLQKQNISWWRLPFNNSVSRRLKRLTNGPRYVELYGAEIIDQFGIEGFPFTREGIVESGLMRLRELTLDSLLVYGSRNYVIRGNNKIVVSELKGRNILLYLDYYLMDSFTLYHELLIWYNEIKANHPTFDVVFVRLQSMHTSTIEVEDESELSAVMPWLICPFDPDHSASLAKKIFFKEHTRGTLIQFGEDGRICSTQVQDLLRNQGPDYFPFGDNLRQDVICELQSCIHTFIDMM</sequence>
<evidence type="ECO:0000313" key="3">
    <source>
        <dbReference type="EnsemblPlants" id="AUR62008819-RA:cds"/>
    </source>
</evidence>
<evidence type="ECO:0000313" key="4">
    <source>
        <dbReference type="Proteomes" id="UP000596660"/>
    </source>
</evidence>
<dbReference type="GO" id="GO:0016491">
    <property type="term" value="F:oxidoreductase activity"/>
    <property type="evidence" value="ECO:0007669"/>
    <property type="project" value="UniProtKB-KW"/>
</dbReference>
<dbReference type="OMA" id="FRDECCK"/>
<name>A0A803LAD0_CHEQI</name>
<evidence type="ECO:0000256" key="1">
    <source>
        <dbReference type="ARBA" id="ARBA00023002"/>
    </source>
</evidence>
<keyword evidence="4" id="KW-1185">Reference proteome</keyword>
<reference evidence="3" key="2">
    <citation type="submission" date="2021-03" db="UniProtKB">
        <authorList>
            <consortium name="EnsemblPlants"/>
        </authorList>
    </citation>
    <scope>IDENTIFICATION</scope>
</reference>
<dbReference type="InterPro" id="IPR052259">
    <property type="entry name" value="Nucleoredoxin-like"/>
</dbReference>
<protein>
    <submittedName>
        <fullName evidence="3">Uncharacterized protein</fullName>
    </submittedName>
</protein>
<evidence type="ECO:0000256" key="2">
    <source>
        <dbReference type="ARBA" id="ARBA00023027"/>
    </source>
</evidence>